<accession>A0A0N0P2W0</accession>
<proteinExistence type="predicted"/>
<feature type="region of interest" description="Disordered" evidence="1">
    <location>
        <begin position="182"/>
        <end position="203"/>
    </location>
</feature>
<dbReference type="EMBL" id="LJSK01000379">
    <property type="protein sequence ID" value="KPI83419.1"/>
    <property type="molecule type" value="Genomic_DNA"/>
</dbReference>
<protein>
    <submittedName>
        <fullName evidence="3">Uncharacterized protein</fullName>
    </submittedName>
</protein>
<evidence type="ECO:0000313" key="3">
    <source>
        <dbReference type="EMBL" id="KPI83419.1"/>
    </source>
</evidence>
<organism evidence="3 4">
    <name type="scientific">Leptomonas seymouri</name>
    <dbReference type="NCBI Taxonomy" id="5684"/>
    <lineage>
        <taxon>Eukaryota</taxon>
        <taxon>Discoba</taxon>
        <taxon>Euglenozoa</taxon>
        <taxon>Kinetoplastea</taxon>
        <taxon>Metakinetoplastina</taxon>
        <taxon>Trypanosomatida</taxon>
        <taxon>Trypanosomatidae</taxon>
        <taxon>Leishmaniinae</taxon>
        <taxon>Leptomonas</taxon>
    </lineage>
</organism>
<dbReference type="OMA" id="LQYRHAW"/>
<reference evidence="3 4" key="1">
    <citation type="journal article" date="2015" name="PLoS Pathog.">
        <title>Leptomonas seymouri: Adaptations to the Dixenous Life Cycle Analyzed by Genome Sequencing, Transcriptome Profiling and Co-infection with Leishmania donovani.</title>
        <authorList>
            <person name="Kraeva N."/>
            <person name="Butenko A."/>
            <person name="Hlavacova J."/>
            <person name="Kostygov A."/>
            <person name="Myskova J."/>
            <person name="Grybchuk D."/>
            <person name="Lestinova T."/>
            <person name="Votypka J."/>
            <person name="Volf P."/>
            <person name="Opperdoes F."/>
            <person name="Flegontov P."/>
            <person name="Lukes J."/>
            <person name="Yurchenko V."/>
        </authorList>
    </citation>
    <scope>NUCLEOTIDE SEQUENCE [LARGE SCALE GENOMIC DNA]</scope>
    <source>
        <strain evidence="3 4">ATCC 30220</strain>
    </source>
</reference>
<dbReference type="InterPro" id="IPR021067">
    <property type="entry name" value="Glycosyltransferase"/>
</dbReference>
<evidence type="ECO:0000256" key="1">
    <source>
        <dbReference type="SAM" id="MobiDB-lite"/>
    </source>
</evidence>
<keyword evidence="4" id="KW-1185">Reference proteome</keyword>
<dbReference type="OrthoDB" id="76265at2759"/>
<sequence length="955" mass="104485">MPLALRALPSSQPDGEAEAAITADALHTSAAHHTLSEKAVRAGNLTHFESLPVFVDGAPSGASVLLSTVASHTQTAKHRAFSHLRAALFSSSASGERASSAGRLLRRMMCCTTRLRRCLRSFGFLKAEGNAHDLAQLLVCACTAVAVLLVLLLLAVGLLIVVFVVLVPGAQLQLQQTVKPSLDLNHPDMHTTNRSPAGKGGNQGDVSQLSYSDLHRVLEAAGLTQFLQQALDVEKLRRHLLRNEALLVSMRGMREKDGPAQGTDDLARLVQGRTELERLSGQLLQVAVYIGAVHAHDPRLGLVELSDFLLDVKGRGAALGRAAEQARRDAVTTAATSGSGGRVMPAETGGPSVGWTAELKTVLADHTQSARLRAQLPGFVGVPAGQEERWTRQPFDDVAMLQYRHAWARSEVLPRLGRAGSSGRAGAGAVSAHDVAKRAALKADLYDVASIFNHVHYYPLRRYTAMQAFSPATVADTDAWYSEVVAGVQARFGAAVSGGGASGAAESIAVRDSPLSLLSLPRLPTAREDEVTRLLTREDAAWMPAGLRAGAAVNRQTIFVSLASFRDMECAPTVLDLYRTARNPHRVYVGLALQNHVGDMPCLLPEMYGPFLCPSSGDVLDAHAAAREVAARRRSLRGDGADFTKRSDSDVALFDKRVCFLPDQIRVRDIDATHAKGPTYGRFMAMLLYRGEELAMVLDSHNRFRPLWDTLGVSLLQRFGEPKTALSYYPEAYNPTDAHFNAFRTTTAYLCKAFFLSNFGYLRLNAMVISSPAEFTQNNRYNDAFVAVQSNTIQQSQNFRLPQPWVAGGFLFTNATIFRDVPFDPHLDYIFDGEEVLYSVRLWTHGYNIYSPPLGLCFHIYGRTKAPKIWSESAAWYSLQSRSRPRIQFYLQSHSKGNPNLLEPANTTNAYVVVDSSRYGMGRQRTVSQWYDYAGADPVNYTLDGRWCGIDQVTQ</sequence>
<feature type="transmembrane region" description="Helical" evidence="2">
    <location>
        <begin position="134"/>
        <end position="167"/>
    </location>
</feature>
<dbReference type="Pfam" id="PF11397">
    <property type="entry name" value="GlcNAc"/>
    <property type="match status" value="1"/>
</dbReference>
<keyword evidence="2" id="KW-0472">Membrane</keyword>
<evidence type="ECO:0000313" key="4">
    <source>
        <dbReference type="Proteomes" id="UP000038009"/>
    </source>
</evidence>
<dbReference type="InterPro" id="IPR029044">
    <property type="entry name" value="Nucleotide-diphossugar_trans"/>
</dbReference>
<dbReference type="PANTHER" id="PTHR34496:SF10">
    <property type="entry name" value="GLCNAC TRANSFERASE"/>
    <property type="match status" value="1"/>
</dbReference>
<comment type="caution">
    <text evidence="3">The sequence shown here is derived from an EMBL/GenBank/DDBJ whole genome shotgun (WGS) entry which is preliminary data.</text>
</comment>
<evidence type="ECO:0000256" key="2">
    <source>
        <dbReference type="SAM" id="Phobius"/>
    </source>
</evidence>
<gene>
    <name evidence="3" type="ORF">ABL78_7546</name>
</gene>
<dbReference type="Proteomes" id="UP000038009">
    <property type="component" value="Unassembled WGS sequence"/>
</dbReference>
<dbReference type="VEuPathDB" id="TriTrypDB:Lsey_0379_0030"/>
<dbReference type="AlphaFoldDB" id="A0A0N0P2W0"/>
<dbReference type="PANTHER" id="PTHR34496">
    <property type="entry name" value="GLCNAC TRANSFERASE-RELATED"/>
    <property type="match status" value="1"/>
</dbReference>
<name>A0A0N0P2W0_LEPSE</name>
<dbReference type="SUPFAM" id="SSF53448">
    <property type="entry name" value="Nucleotide-diphospho-sugar transferases"/>
    <property type="match status" value="1"/>
</dbReference>
<keyword evidence="2" id="KW-0812">Transmembrane</keyword>
<keyword evidence="2" id="KW-1133">Transmembrane helix</keyword>